<dbReference type="InterPro" id="IPR006153">
    <property type="entry name" value="Cation/H_exchanger_TM"/>
</dbReference>
<feature type="domain" description="RCK N-terminal" evidence="13">
    <location>
        <begin position="399"/>
        <end position="515"/>
    </location>
</feature>
<evidence type="ECO:0000256" key="8">
    <source>
        <dbReference type="ARBA" id="ARBA00022958"/>
    </source>
</evidence>
<keyword evidence="6 12" id="KW-0633">Potassium transport</keyword>
<dbReference type="InterPro" id="IPR038770">
    <property type="entry name" value="Na+/solute_symporter_sf"/>
</dbReference>
<comment type="subunit">
    <text evidence="12">Interacts with the regulatory subunit KefG.</text>
</comment>
<dbReference type="PANTHER" id="PTHR46157">
    <property type="entry name" value="K(+) EFFLUX ANTIPORTER 3, CHLOROPLASTIC"/>
    <property type="match status" value="1"/>
</dbReference>
<comment type="function">
    <text evidence="12">Pore-forming subunit of a potassium efflux system that confers protection against electrophiles. Catalyzes K(+)/H(+) antiport.</text>
</comment>
<feature type="transmembrane region" description="Helical" evidence="12">
    <location>
        <begin position="182"/>
        <end position="200"/>
    </location>
</feature>
<dbReference type="Gene3D" id="1.20.1530.20">
    <property type="match status" value="1"/>
</dbReference>
<gene>
    <name evidence="12 14" type="primary">kefB</name>
    <name evidence="14" type="ORF">VPR01S_04_01100</name>
</gene>
<evidence type="ECO:0000256" key="2">
    <source>
        <dbReference type="ARBA" id="ARBA00022448"/>
    </source>
</evidence>
<evidence type="ECO:0000259" key="13">
    <source>
        <dbReference type="PROSITE" id="PS51201"/>
    </source>
</evidence>
<reference evidence="14 15" key="1">
    <citation type="submission" date="2013-09" db="EMBL/GenBank/DDBJ databases">
        <title>Whole genome shotgun sequence of Vibrio proteolyticus NBRC 13287.</title>
        <authorList>
            <person name="Isaki S."/>
            <person name="Hosoyama A."/>
            <person name="Numata M."/>
            <person name="Hashimoto M."/>
            <person name="Hosoyama Y."/>
            <person name="Tsuchikane K."/>
            <person name="Noguchi M."/>
            <person name="Hirakata S."/>
            <person name="Ichikawa N."/>
            <person name="Ohji S."/>
            <person name="Yamazoe A."/>
            <person name="Fujita N."/>
        </authorList>
    </citation>
    <scope>NUCLEOTIDE SEQUENCE [LARGE SCALE GENOMIC DNA]</scope>
    <source>
        <strain evidence="14 15">NBRC 13287</strain>
    </source>
</reference>
<feature type="transmembrane region" description="Helical" evidence="12">
    <location>
        <begin position="293"/>
        <end position="312"/>
    </location>
</feature>
<dbReference type="PRINTS" id="PR00335">
    <property type="entry name" value="KUPTAKETRKA"/>
</dbReference>
<dbReference type="InterPro" id="IPR020884">
    <property type="entry name" value="K_H_efflux_KefB"/>
</dbReference>
<dbReference type="Pfam" id="PF00999">
    <property type="entry name" value="Na_H_Exchanger"/>
    <property type="match status" value="1"/>
</dbReference>
<evidence type="ECO:0000313" key="14">
    <source>
        <dbReference type="EMBL" id="GAD66505.1"/>
    </source>
</evidence>
<feature type="transmembrane region" description="Helical" evidence="12">
    <location>
        <begin position="212"/>
        <end position="230"/>
    </location>
</feature>
<dbReference type="Proteomes" id="UP000016570">
    <property type="component" value="Unassembled WGS sequence"/>
</dbReference>
<sequence length="600" mass="65286">MALESDFLQSSVVFLAAAVVAVPIAQRMGLGSVLGYLLAGVAIGPWGLGLISDVEAILHFAELGVVLLLFLIGLELNPRKLWQMRGPILGMGGAQVVVTTAVLSAIVHLLGLSWQTSLVIGMGLALSSTAIALRVIEEQGLDGTETGQSGFAVLLFQDIAVIPMLAILPVLAGNTAGDWLDALWMLGGVLALLVGGHFLLRPLFRYVVLSGVRELFTIAALLLVIGIALAMKQLGLSMALGTFLAGVLLAESEYRHELEIAIEPFKGLLLGLFFIAVGMAVNLGLLIAEPLSILLAVVALVVIKGLLLYFLARAAGIRAKARSRMAAILSQGGEFAFVIFTAAATQGLLSREHTGFLLVVVSLSMVTTPLLLIAQQHWFARTLNPAEDSRVRSDVVDKQPRVIIAGFGRFGQIVGRLMYANKIKVTILESDASQIHLLRKYGYKVFYGDATQVDLLRAAGAESAEAMIICTDSPDEIMSIIALCQQHFPHLKLLARARSRVEAYQLLSHGVDRYSRETFLGALDLGRQALVELGMHPYQAKRAEAYFRKLDNAMLKELLPQHNEDKQLAQRAKEARKELEEIFGREMDNDRQSRHFWEQE</sequence>
<keyword evidence="11 12" id="KW-0472">Membrane</keyword>
<dbReference type="InterPro" id="IPR004771">
    <property type="entry name" value="K/H_exchanger"/>
</dbReference>
<dbReference type="STRING" id="1219065.VPR01S_04_01100"/>
<dbReference type="Pfam" id="PF02254">
    <property type="entry name" value="TrkA_N"/>
    <property type="match status" value="1"/>
</dbReference>
<evidence type="ECO:0000256" key="5">
    <source>
        <dbReference type="ARBA" id="ARBA00022519"/>
    </source>
</evidence>
<feature type="transmembrane region" description="Helical" evidence="12">
    <location>
        <begin position="356"/>
        <end position="374"/>
    </location>
</feature>
<organism evidence="14 15">
    <name type="scientific">Vibrio proteolyticus NBRC 13287</name>
    <dbReference type="NCBI Taxonomy" id="1219065"/>
    <lineage>
        <taxon>Bacteria</taxon>
        <taxon>Pseudomonadati</taxon>
        <taxon>Pseudomonadota</taxon>
        <taxon>Gammaproteobacteria</taxon>
        <taxon>Vibrionales</taxon>
        <taxon>Vibrionaceae</taxon>
        <taxon>Vibrio</taxon>
    </lineage>
</organism>
<dbReference type="EMBL" id="BATJ01000004">
    <property type="protein sequence ID" value="GAD66505.1"/>
    <property type="molecule type" value="Genomic_DNA"/>
</dbReference>
<dbReference type="InterPro" id="IPR006036">
    <property type="entry name" value="K_uptake_TrkA"/>
</dbReference>
<dbReference type="FunFam" id="1.20.1530.20:FF:000001">
    <property type="entry name" value="Glutathione-regulated potassium-efflux system protein KefB"/>
    <property type="match status" value="1"/>
</dbReference>
<feature type="transmembrane region" description="Helical" evidence="12">
    <location>
        <begin position="57"/>
        <end position="76"/>
    </location>
</feature>
<evidence type="ECO:0000256" key="6">
    <source>
        <dbReference type="ARBA" id="ARBA00022538"/>
    </source>
</evidence>
<accession>U2ZYI9</accession>
<comment type="subcellular location">
    <subcellularLocation>
        <location evidence="1 12">Cell inner membrane</location>
        <topology evidence="1 12">Multi-pass membrane protein</topology>
    </subcellularLocation>
</comment>
<keyword evidence="10 12" id="KW-0406">Ion transport</keyword>
<feature type="transmembrane region" description="Helical" evidence="12">
    <location>
        <begin position="88"/>
        <end position="110"/>
    </location>
</feature>
<feature type="transmembrane region" description="Helical" evidence="12">
    <location>
        <begin position="236"/>
        <end position="255"/>
    </location>
</feature>
<dbReference type="GO" id="GO:1902600">
    <property type="term" value="P:proton transmembrane transport"/>
    <property type="evidence" value="ECO:0007669"/>
    <property type="project" value="InterPro"/>
</dbReference>
<evidence type="ECO:0000256" key="3">
    <source>
        <dbReference type="ARBA" id="ARBA00022449"/>
    </source>
</evidence>
<keyword evidence="15" id="KW-1185">Reference proteome</keyword>
<keyword evidence="3 12" id="KW-0050">Antiport</keyword>
<name>U2ZYI9_VIBPR</name>
<evidence type="ECO:0000256" key="10">
    <source>
        <dbReference type="ARBA" id="ARBA00023065"/>
    </source>
</evidence>
<keyword evidence="9 12" id="KW-1133">Transmembrane helix</keyword>
<comment type="caution">
    <text evidence="14">The sequence shown here is derived from an EMBL/GenBank/DDBJ whole genome shotgun (WGS) entry which is preliminary data.</text>
</comment>
<dbReference type="FunFam" id="3.40.50.720:FF:000036">
    <property type="entry name" value="Glutathione-regulated potassium-efflux system protein KefB"/>
    <property type="match status" value="1"/>
</dbReference>
<evidence type="ECO:0000313" key="15">
    <source>
        <dbReference type="Proteomes" id="UP000016570"/>
    </source>
</evidence>
<evidence type="ECO:0000256" key="12">
    <source>
        <dbReference type="HAMAP-Rule" id="MF_01412"/>
    </source>
</evidence>
<feature type="transmembrane region" description="Helical" evidence="12">
    <location>
        <begin position="116"/>
        <end position="136"/>
    </location>
</feature>
<feature type="transmembrane region" description="Helical" evidence="12">
    <location>
        <begin position="148"/>
        <end position="170"/>
    </location>
</feature>
<dbReference type="GO" id="GO:0015503">
    <property type="term" value="F:glutathione-regulated potassium exporter activity"/>
    <property type="evidence" value="ECO:0007669"/>
    <property type="project" value="UniProtKB-UniRule"/>
</dbReference>
<keyword evidence="7 12" id="KW-0812">Transmembrane</keyword>
<protein>
    <recommendedName>
        <fullName evidence="12">Glutathione-regulated potassium-efflux system protein KefB</fullName>
    </recommendedName>
    <alternativeName>
        <fullName evidence="12">K(+)/H(+) antiporter</fullName>
    </alternativeName>
</protein>
<evidence type="ECO:0000256" key="4">
    <source>
        <dbReference type="ARBA" id="ARBA00022475"/>
    </source>
</evidence>
<dbReference type="RefSeq" id="WP_021704486.1">
    <property type="nucleotide sequence ID" value="NZ_BATJ01000004.1"/>
</dbReference>
<dbReference type="PROSITE" id="PS51201">
    <property type="entry name" value="RCK_N"/>
    <property type="match status" value="1"/>
</dbReference>
<dbReference type="eggNOG" id="COG1226">
    <property type="taxonomic scope" value="Bacteria"/>
</dbReference>
<feature type="transmembrane region" description="Helical" evidence="12">
    <location>
        <begin position="267"/>
        <end position="287"/>
    </location>
</feature>
<dbReference type="SUPFAM" id="SSF51735">
    <property type="entry name" value="NAD(P)-binding Rossmann-fold domains"/>
    <property type="match status" value="1"/>
</dbReference>
<feature type="transmembrane region" description="Helical" evidence="12">
    <location>
        <begin position="33"/>
        <end position="51"/>
    </location>
</feature>
<dbReference type="PANTHER" id="PTHR46157:SF4">
    <property type="entry name" value="K(+) EFFLUX ANTIPORTER 3, CHLOROPLASTIC"/>
    <property type="match status" value="1"/>
</dbReference>
<dbReference type="GO" id="GO:0005886">
    <property type="term" value="C:plasma membrane"/>
    <property type="evidence" value="ECO:0007669"/>
    <property type="project" value="UniProtKB-SubCell"/>
</dbReference>
<keyword evidence="2 12" id="KW-0813">Transport</keyword>
<evidence type="ECO:0000256" key="1">
    <source>
        <dbReference type="ARBA" id="ARBA00004429"/>
    </source>
</evidence>
<dbReference type="InterPro" id="IPR036291">
    <property type="entry name" value="NAD(P)-bd_dom_sf"/>
</dbReference>
<evidence type="ECO:0000256" key="11">
    <source>
        <dbReference type="ARBA" id="ARBA00023136"/>
    </source>
</evidence>
<dbReference type="InterPro" id="IPR003148">
    <property type="entry name" value="RCK_N"/>
</dbReference>
<proteinExistence type="inferred from homology"/>
<dbReference type="eggNOG" id="COG0475">
    <property type="taxonomic scope" value="Bacteria"/>
</dbReference>
<dbReference type="NCBIfam" id="TIGR00932">
    <property type="entry name" value="2a37"/>
    <property type="match status" value="1"/>
</dbReference>
<dbReference type="AlphaFoldDB" id="U2ZYI9"/>
<dbReference type="NCBIfam" id="NF002973">
    <property type="entry name" value="PRK03659.1"/>
    <property type="match status" value="1"/>
</dbReference>
<keyword evidence="4 12" id="KW-1003">Cell membrane</keyword>
<evidence type="ECO:0000256" key="9">
    <source>
        <dbReference type="ARBA" id="ARBA00022989"/>
    </source>
</evidence>
<evidence type="ECO:0000256" key="7">
    <source>
        <dbReference type="ARBA" id="ARBA00022692"/>
    </source>
</evidence>
<dbReference type="Gene3D" id="3.40.50.720">
    <property type="entry name" value="NAD(P)-binding Rossmann-like Domain"/>
    <property type="match status" value="1"/>
</dbReference>
<dbReference type="HAMAP" id="MF_01412">
    <property type="entry name" value="K_H_efflux_KefB"/>
    <property type="match status" value="1"/>
</dbReference>
<keyword evidence="8 12" id="KW-0630">Potassium</keyword>
<keyword evidence="5 12" id="KW-0997">Cell inner membrane</keyword>
<feature type="transmembrane region" description="Helical" evidence="12">
    <location>
        <begin position="6"/>
        <end position="26"/>
    </location>
</feature>
<comment type="similarity">
    <text evidence="12">Belongs to the monovalent cation:proton antiporter 2 (CPA2) transporter (TC 2.A.37) family. KefB subfamily.</text>
</comment>
<feature type="transmembrane region" description="Helical" evidence="12">
    <location>
        <begin position="324"/>
        <end position="344"/>
    </location>
</feature>